<feature type="compositionally biased region" description="Low complexity" evidence="1">
    <location>
        <begin position="110"/>
        <end position="132"/>
    </location>
</feature>
<dbReference type="AlphaFoldDB" id="A0A6G1IY60"/>
<dbReference type="Proteomes" id="UP000799291">
    <property type="component" value="Unassembled WGS sequence"/>
</dbReference>
<feature type="compositionally biased region" description="Low complexity" evidence="1">
    <location>
        <begin position="38"/>
        <end position="52"/>
    </location>
</feature>
<proteinExistence type="predicted"/>
<feature type="compositionally biased region" description="Polar residues" evidence="1">
    <location>
        <begin position="280"/>
        <end position="300"/>
    </location>
</feature>
<keyword evidence="3" id="KW-1185">Reference proteome</keyword>
<evidence type="ECO:0000313" key="3">
    <source>
        <dbReference type="Proteomes" id="UP000799291"/>
    </source>
</evidence>
<dbReference type="EMBL" id="MU005585">
    <property type="protein sequence ID" value="KAF2683045.1"/>
    <property type="molecule type" value="Genomic_DNA"/>
</dbReference>
<dbReference type="OrthoDB" id="3941496at2759"/>
<feature type="compositionally biased region" description="Basic and acidic residues" evidence="1">
    <location>
        <begin position="264"/>
        <end position="279"/>
    </location>
</feature>
<evidence type="ECO:0000256" key="1">
    <source>
        <dbReference type="SAM" id="MobiDB-lite"/>
    </source>
</evidence>
<feature type="region of interest" description="Disordered" evidence="1">
    <location>
        <begin position="38"/>
        <end position="62"/>
    </location>
</feature>
<evidence type="ECO:0000313" key="2">
    <source>
        <dbReference type="EMBL" id="KAF2683045.1"/>
    </source>
</evidence>
<protein>
    <submittedName>
        <fullName evidence="2">Uncharacterized protein</fullName>
    </submittedName>
</protein>
<sequence length="300" mass="33083">MQQTHGFDMIPPLQPTRTNRTLYKTFINTLLERYESRSSSYSTSTSTQPRSSSHIRTHSRTKSQGIAQLVPAPHGAYILFLISTLPVIPCNASLCHYFVQFSCSVPAPIEPSSSSTPTSTSASTSSSIPASPHETLTRDVYELARSLFGRRVSWWSSTLDGVQSTGFWDQTYVVDMHRCMMKALETGWVDVEGRRKSLHDVDREGEEEERPPPVPPKVMGDGMGVGVGGGDVRGTRVEAGKGRVDSADIFNVENGCVSRAKTRRYGDSIRQRDELRTSDQKTGNGQATCTRTTTSRKLAT</sequence>
<name>A0A6G1IY60_9PLEO</name>
<reference evidence="2" key="1">
    <citation type="journal article" date="2020" name="Stud. Mycol.">
        <title>101 Dothideomycetes genomes: a test case for predicting lifestyles and emergence of pathogens.</title>
        <authorList>
            <person name="Haridas S."/>
            <person name="Albert R."/>
            <person name="Binder M."/>
            <person name="Bloem J."/>
            <person name="Labutti K."/>
            <person name="Salamov A."/>
            <person name="Andreopoulos B."/>
            <person name="Baker S."/>
            <person name="Barry K."/>
            <person name="Bills G."/>
            <person name="Bluhm B."/>
            <person name="Cannon C."/>
            <person name="Castanera R."/>
            <person name="Culley D."/>
            <person name="Daum C."/>
            <person name="Ezra D."/>
            <person name="Gonzalez J."/>
            <person name="Henrissat B."/>
            <person name="Kuo A."/>
            <person name="Liang C."/>
            <person name="Lipzen A."/>
            <person name="Lutzoni F."/>
            <person name="Magnuson J."/>
            <person name="Mondo S."/>
            <person name="Nolan M."/>
            <person name="Ohm R."/>
            <person name="Pangilinan J."/>
            <person name="Park H.-J."/>
            <person name="Ramirez L."/>
            <person name="Alfaro M."/>
            <person name="Sun H."/>
            <person name="Tritt A."/>
            <person name="Yoshinaga Y."/>
            <person name="Zwiers L.-H."/>
            <person name="Turgeon B."/>
            <person name="Goodwin S."/>
            <person name="Spatafora J."/>
            <person name="Crous P."/>
            <person name="Grigoriev I."/>
        </authorList>
    </citation>
    <scope>NUCLEOTIDE SEQUENCE</scope>
    <source>
        <strain evidence="2">CBS 122367</strain>
    </source>
</reference>
<feature type="region of interest" description="Disordered" evidence="1">
    <location>
        <begin position="198"/>
        <end position="224"/>
    </location>
</feature>
<gene>
    <name evidence="2" type="ORF">K458DRAFT_405196</name>
</gene>
<organism evidence="2 3">
    <name type="scientific">Lentithecium fluviatile CBS 122367</name>
    <dbReference type="NCBI Taxonomy" id="1168545"/>
    <lineage>
        <taxon>Eukaryota</taxon>
        <taxon>Fungi</taxon>
        <taxon>Dikarya</taxon>
        <taxon>Ascomycota</taxon>
        <taxon>Pezizomycotina</taxon>
        <taxon>Dothideomycetes</taxon>
        <taxon>Pleosporomycetidae</taxon>
        <taxon>Pleosporales</taxon>
        <taxon>Massarineae</taxon>
        <taxon>Lentitheciaceae</taxon>
        <taxon>Lentithecium</taxon>
    </lineage>
</organism>
<feature type="region of interest" description="Disordered" evidence="1">
    <location>
        <begin position="110"/>
        <end position="134"/>
    </location>
</feature>
<feature type="region of interest" description="Disordered" evidence="1">
    <location>
        <begin position="261"/>
        <end position="300"/>
    </location>
</feature>
<accession>A0A6G1IY60</accession>